<dbReference type="GO" id="GO:0016787">
    <property type="term" value="F:hydrolase activity"/>
    <property type="evidence" value="ECO:0007669"/>
    <property type="project" value="UniProtKB-KW"/>
</dbReference>
<dbReference type="InterPro" id="IPR035490">
    <property type="entry name" value="GlmS/FrlB_SIS"/>
</dbReference>
<dbReference type="RefSeq" id="WP_055738538.1">
    <property type="nucleotide sequence ID" value="NZ_JAAIWL010000018.1"/>
</dbReference>
<dbReference type="OrthoDB" id="9782098at2"/>
<gene>
    <name evidence="4" type="ORF">AN964_04395</name>
</gene>
<organism evidence="4 5">
    <name type="scientific">Heyndrickxia shackletonii</name>
    <dbReference type="NCBI Taxonomy" id="157838"/>
    <lineage>
        <taxon>Bacteria</taxon>
        <taxon>Bacillati</taxon>
        <taxon>Bacillota</taxon>
        <taxon>Bacilli</taxon>
        <taxon>Bacillales</taxon>
        <taxon>Bacillaceae</taxon>
        <taxon>Heyndrickxia</taxon>
    </lineage>
</organism>
<evidence type="ECO:0000313" key="4">
    <source>
        <dbReference type="EMBL" id="KQL52831.1"/>
    </source>
</evidence>
<dbReference type="Pfam" id="PF01380">
    <property type="entry name" value="SIS"/>
    <property type="match status" value="2"/>
</dbReference>
<evidence type="ECO:0000313" key="5">
    <source>
        <dbReference type="Proteomes" id="UP000051888"/>
    </source>
</evidence>
<proteinExistence type="predicted"/>
<evidence type="ECO:0000256" key="2">
    <source>
        <dbReference type="SAM" id="Coils"/>
    </source>
</evidence>
<comment type="function">
    <text evidence="1">Catalyzes the conversion of a range of fructosamine 6-phosphates to glucose 6-phosphate and a free amino acid.</text>
</comment>
<feature type="domain" description="SIS" evidence="3">
    <location>
        <begin position="17"/>
        <end position="160"/>
    </location>
</feature>
<dbReference type="GO" id="GO:0004360">
    <property type="term" value="F:glutamine-fructose-6-phosphate transaminase (isomerizing) activity"/>
    <property type="evidence" value="ECO:0007669"/>
    <property type="project" value="TreeGrafter"/>
</dbReference>
<comment type="subunit">
    <text evidence="1">Homooctamer.</text>
</comment>
<dbReference type="PANTHER" id="PTHR10937">
    <property type="entry name" value="GLUCOSAMINE--FRUCTOSE-6-PHOSPHATE AMINOTRANSFERASE, ISOMERIZING"/>
    <property type="match status" value="1"/>
</dbReference>
<reference evidence="4 5" key="1">
    <citation type="submission" date="2015-09" db="EMBL/GenBank/DDBJ databases">
        <title>Genome sequencing project for genomic taxonomy and phylogenomics of Bacillus-like bacteria.</title>
        <authorList>
            <person name="Liu B."/>
            <person name="Wang J."/>
            <person name="Zhu Y."/>
            <person name="Liu G."/>
            <person name="Chen Q."/>
            <person name="Chen Z."/>
            <person name="Lan J."/>
            <person name="Che J."/>
            <person name="Ge C."/>
            <person name="Shi H."/>
            <person name="Pan Z."/>
            <person name="Liu X."/>
        </authorList>
    </citation>
    <scope>NUCLEOTIDE SEQUENCE [LARGE SCALE GENOMIC DNA]</scope>
    <source>
        <strain evidence="4 5">LMG 18435</strain>
    </source>
</reference>
<dbReference type="Gene3D" id="1.10.10.2240">
    <property type="match status" value="1"/>
</dbReference>
<dbReference type="PANTHER" id="PTHR10937:SF14">
    <property type="entry name" value="FRUCTOSELYSINE 6-PHOSPHATE DEGLYCASE"/>
    <property type="match status" value="1"/>
</dbReference>
<dbReference type="PATRIC" id="fig|157838.3.peg.977"/>
<keyword evidence="1" id="KW-0119">Carbohydrate metabolism</keyword>
<comment type="caution">
    <text evidence="4">The sequence shown here is derived from an EMBL/GenBank/DDBJ whole genome shotgun (WGS) entry which is preliminary data.</text>
</comment>
<name>A0A0Q3WWA3_9BACI</name>
<dbReference type="GO" id="GO:0097367">
    <property type="term" value="F:carbohydrate derivative binding"/>
    <property type="evidence" value="ECO:0007669"/>
    <property type="project" value="InterPro"/>
</dbReference>
<keyword evidence="2" id="KW-0175">Coiled coil</keyword>
<dbReference type="PROSITE" id="PS51464">
    <property type="entry name" value="SIS"/>
    <property type="match status" value="1"/>
</dbReference>
<accession>A0A0Q3WWA3</accession>
<dbReference type="Gene3D" id="3.40.50.12570">
    <property type="match status" value="1"/>
</dbReference>
<dbReference type="AlphaFoldDB" id="A0A0Q3WWA3"/>
<dbReference type="InterPro" id="IPR024713">
    <property type="entry name" value="Fructosamine_deglycase_FrlB"/>
</dbReference>
<evidence type="ECO:0000256" key="1">
    <source>
        <dbReference type="PIRNR" id="PIRNR009290"/>
    </source>
</evidence>
<dbReference type="Gene3D" id="3.40.50.10490">
    <property type="entry name" value="Glucose-6-phosphate isomerase like protein, domain 1"/>
    <property type="match status" value="1"/>
</dbReference>
<dbReference type="STRING" id="157838.AN964_04395"/>
<dbReference type="GO" id="GO:0006002">
    <property type="term" value="P:fructose 6-phosphate metabolic process"/>
    <property type="evidence" value="ECO:0007669"/>
    <property type="project" value="TreeGrafter"/>
</dbReference>
<dbReference type="InterPro" id="IPR046348">
    <property type="entry name" value="SIS_dom_sf"/>
</dbReference>
<dbReference type="InterPro" id="IPR035488">
    <property type="entry name" value="FrlB_SIS"/>
</dbReference>
<dbReference type="Proteomes" id="UP000051888">
    <property type="component" value="Unassembled WGS sequence"/>
</dbReference>
<feature type="coiled-coil region" evidence="2">
    <location>
        <begin position="151"/>
        <end position="178"/>
    </location>
</feature>
<keyword evidence="5" id="KW-1185">Reference proteome</keyword>
<dbReference type="CDD" id="cd05710">
    <property type="entry name" value="SIS_1"/>
    <property type="match status" value="1"/>
</dbReference>
<dbReference type="SUPFAM" id="SSF53697">
    <property type="entry name" value="SIS domain"/>
    <property type="match status" value="1"/>
</dbReference>
<dbReference type="EMBL" id="LJJC01000004">
    <property type="protein sequence ID" value="KQL52831.1"/>
    <property type="molecule type" value="Genomic_DNA"/>
</dbReference>
<sequence>MTTEINVGVKSQIKAALAEVNKRDIKNVFFVACGGSSALMYPSKYVMDREAKGVDSYLYSSNEFIYRNPVKLGKNSLVILCSHSGTTPETVESAKFARSKGALAISLTNEPESPLAKESDVYLKYEWGKEADAFATNYSVMYQLVFGVLNLLEGNEKYELIEKNLEKLQATYHKAAEQTAAAATQFAEKHKDEKIIYTMASGANYGVAYSFAICILMEMQWIHSHAIHAGEYFHGPFEILDKETPFIILLGLDETRHLEERALSFSKKYGEKLTVLDAKEYDLSDIDDEVKGYIAPLVLNYVLRQYADKLAEIRNHPLSLRRYMWKVEY</sequence>
<dbReference type="CDD" id="cd05009">
    <property type="entry name" value="SIS_GlmS_GlmD_2"/>
    <property type="match status" value="1"/>
</dbReference>
<dbReference type="EC" id="3.5.-.-" evidence="1"/>
<dbReference type="GO" id="GO:0006047">
    <property type="term" value="P:UDP-N-acetylglucosamine metabolic process"/>
    <property type="evidence" value="ECO:0007669"/>
    <property type="project" value="TreeGrafter"/>
</dbReference>
<keyword evidence="1" id="KW-0378">Hydrolase</keyword>
<evidence type="ECO:0000259" key="3">
    <source>
        <dbReference type="PROSITE" id="PS51464"/>
    </source>
</evidence>
<dbReference type="PIRSF" id="PIRSF009290">
    <property type="entry name" value="FrlB"/>
    <property type="match status" value="1"/>
</dbReference>
<dbReference type="InterPro" id="IPR001347">
    <property type="entry name" value="SIS_dom"/>
</dbReference>
<dbReference type="GO" id="GO:0006487">
    <property type="term" value="P:protein N-linked glycosylation"/>
    <property type="evidence" value="ECO:0007669"/>
    <property type="project" value="TreeGrafter"/>
</dbReference>
<protein>
    <recommendedName>
        <fullName evidence="1">Fructosamine deglycase</fullName>
        <ecNumber evidence="1">3.5.-.-</ecNumber>
    </recommendedName>
</protein>